<evidence type="ECO:0000256" key="1">
    <source>
        <dbReference type="ARBA" id="ARBA00023125"/>
    </source>
</evidence>
<dbReference type="GO" id="GO:0003700">
    <property type="term" value="F:DNA-binding transcription factor activity"/>
    <property type="evidence" value="ECO:0007669"/>
    <property type="project" value="TreeGrafter"/>
</dbReference>
<protein>
    <submittedName>
        <fullName evidence="5">TetR/AcrR family transcriptional regulator</fullName>
    </submittedName>
</protein>
<gene>
    <name evidence="5" type="ORF">D5S18_16855</name>
</gene>
<dbReference type="PANTHER" id="PTHR30055">
    <property type="entry name" value="HTH-TYPE TRANSCRIPTIONAL REGULATOR RUTR"/>
    <property type="match status" value="1"/>
</dbReference>
<dbReference type="InterPro" id="IPR001647">
    <property type="entry name" value="HTH_TetR"/>
</dbReference>
<dbReference type="InterPro" id="IPR009057">
    <property type="entry name" value="Homeodomain-like_sf"/>
</dbReference>
<feature type="region of interest" description="Disordered" evidence="3">
    <location>
        <begin position="1"/>
        <end position="20"/>
    </location>
</feature>
<dbReference type="SUPFAM" id="SSF46689">
    <property type="entry name" value="Homeodomain-like"/>
    <property type="match status" value="1"/>
</dbReference>
<evidence type="ECO:0000313" key="5">
    <source>
        <dbReference type="EMBL" id="RJO75340.1"/>
    </source>
</evidence>
<organism evidence="5 6">
    <name type="scientific">Nocardia panacis</name>
    <dbReference type="NCBI Taxonomy" id="2340916"/>
    <lineage>
        <taxon>Bacteria</taxon>
        <taxon>Bacillati</taxon>
        <taxon>Actinomycetota</taxon>
        <taxon>Actinomycetes</taxon>
        <taxon>Mycobacteriales</taxon>
        <taxon>Nocardiaceae</taxon>
        <taxon>Nocardia</taxon>
    </lineage>
</organism>
<comment type="caution">
    <text evidence="5">The sequence shown here is derived from an EMBL/GenBank/DDBJ whole genome shotgun (WGS) entry which is preliminary data.</text>
</comment>
<dbReference type="AlphaFoldDB" id="A0A3A4KQP6"/>
<feature type="compositionally biased region" description="Low complexity" evidence="3">
    <location>
        <begin position="7"/>
        <end position="17"/>
    </location>
</feature>
<evidence type="ECO:0000256" key="3">
    <source>
        <dbReference type="SAM" id="MobiDB-lite"/>
    </source>
</evidence>
<feature type="domain" description="HTH tetR-type" evidence="4">
    <location>
        <begin position="23"/>
        <end position="83"/>
    </location>
</feature>
<dbReference type="EMBL" id="QZFU01000019">
    <property type="protein sequence ID" value="RJO75340.1"/>
    <property type="molecule type" value="Genomic_DNA"/>
</dbReference>
<keyword evidence="1 2" id="KW-0238">DNA-binding</keyword>
<evidence type="ECO:0000313" key="6">
    <source>
        <dbReference type="Proteomes" id="UP000266677"/>
    </source>
</evidence>
<feature type="DNA-binding region" description="H-T-H motif" evidence="2">
    <location>
        <begin position="46"/>
        <end position="65"/>
    </location>
</feature>
<proteinExistence type="predicted"/>
<dbReference type="PRINTS" id="PR00455">
    <property type="entry name" value="HTHTETR"/>
</dbReference>
<dbReference type="Proteomes" id="UP000266677">
    <property type="component" value="Unassembled WGS sequence"/>
</dbReference>
<evidence type="ECO:0000256" key="2">
    <source>
        <dbReference type="PROSITE-ProRule" id="PRU00335"/>
    </source>
</evidence>
<dbReference type="Pfam" id="PF00440">
    <property type="entry name" value="TetR_N"/>
    <property type="match status" value="1"/>
</dbReference>
<dbReference type="PROSITE" id="PS50977">
    <property type="entry name" value="HTH_TETR_2"/>
    <property type="match status" value="1"/>
</dbReference>
<dbReference type="InterPro" id="IPR050109">
    <property type="entry name" value="HTH-type_TetR-like_transc_reg"/>
</dbReference>
<name>A0A3A4KQP6_9NOCA</name>
<dbReference type="GO" id="GO:0000976">
    <property type="term" value="F:transcription cis-regulatory region binding"/>
    <property type="evidence" value="ECO:0007669"/>
    <property type="project" value="TreeGrafter"/>
</dbReference>
<sequence length="206" mass="21815">MGPVFGPTTPLTTAAPTERSDAARNRQLLLDAAQQLVRADGVDALTMDALAKHAGVGKGTVFRRFGNRAGLLHALLDHSDRKFQAAFMFGPPPLGPGAPPVERLVAFGRARLSGIDIEGAMRRSAESGEGGARYTGAPYNTLKAHIMMLLRETPVHGDIPLLADILLAPLDSGLVMAQLATGSYTIEQIGDAWERVVRELAPATGQ</sequence>
<dbReference type="PANTHER" id="PTHR30055:SF209">
    <property type="entry name" value="POSSIBLE TRANSCRIPTIONAL REGULATORY PROTEIN (PROBABLY TETR-FAMILY)"/>
    <property type="match status" value="1"/>
</dbReference>
<evidence type="ECO:0000259" key="4">
    <source>
        <dbReference type="PROSITE" id="PS50977"/>
    </source>
</evidence>
<dbReference type="OrthoDB" id="4542210at2"/>
<dbReference type="Gene3D" id="1.10.357.10">
    <property type="entry name" value="Tetracycline Repressor, domain 2"/>
    <property type="match status" value="1"/>
</dbReference>
<reference evidence="5 6" key="1">
    <citation type="submission" date="2018-09" db="EMBL/GenBank/DDBJ databases">
        <title>YIM PH21274 draft genome.</title>
        <authorList>
            <person name="Miao C."/>
        </authorList>
    </citation>
    <scope>NUCLEOTIDE SEQUENCE [LARGE SCALE GENOMIC DNA]</scope>
    <source>
        <strain evidence="5 6">YIM PH 21724</strain>
    </source>
</reference>
<accession>A0A3A4KQP6</accession>
<keyword evidence="6" id="KW-1185">Reference proteome</keyword>